<evidence type="ECO:0000256" key="1">
    <source>
        <dbReference type="SAM" id="MobiDB-lite"/>
    </source>
</evidence>
<feature type="chain" id="PRO_5042201499" description="Secreted protein" evidence="2">
    <location>
        <begin position="26"/>
        <end position="143"/>
    </location>
</feature>
<proteinExistence type="predicted"/>
<reference evidence="3" key="1">
    <citation type="submission" date="2021-06" db="EMBL/GenBank/DDBJ databases">
        <title>Comparative genomics, transcriptomics and evolutionary studies reveal genomic signatures of adaptation to plant cell wall in hemibiotrophic fungi.</title>
        <authorList>
            <consortium name="DOE Joint Genome Institute"/>
            <person name="Baroncelli R."/>
            <person name="Diaz J.F."/>
            <person name="Benocci T."/>
            <person name="Peng M."/>
            <person name="Battaglia E."/>
            <person name="Haridas S."/>
            <person name="Andreopoulos W."/>
            <person name="Labutti K."/>
            <person name="Pangilinan J."/>
            <person name="Floch G.L."/>
            <person name="Makela M.R."/>
            <person name="Henrissat B."/>
            <person name="Grigoriev I.V."/>
            <person name="Crouch J.A."/>
            <person name="De Vries R.P."/>
            <person name="Sukno S.A."/>
            <person name="Thon M.R."/>
        </authorList>
    </citation>
    <scope>NUCLEOTIDE SEQUENCE</scope>
    <source>
        <strain evidence="3">CBS 125086</strain>
    </source>
</reference>
<keyword evidence="4" id="KW-1185">Reference proteome</keyword>
<dbReference type="Proteomes" id="UP001230504">
    <property type="component" value="Unassembled WGS sequence"/>
</dbReference>
<dbReference type="EMBL" id="JAHLJV010000072">
    <property type="protein sequence ID" value="KAK1574667.1"/>
    <property type="molecule type" value="Genomic_DNA"/>
</dbReference>
<protein>
    <recommendedName>
        <fullName evidence="5">Secreted protein</fullName>
    </recommendedName>
</protein>
<feature type="region of interest" description="Disordered" evidence="1">
    <location>
        <begin position="119"/>
        <end position="143"/>
    </location>
</feature>
<dbReference type="RefSeq" id="XP_060410163.1">
    <property type="nucleotide sequence ID" value="XM_060562802.1"/>
</dbReference>
<dbReference type="AlphaFoldDB" id="A0AAD8PR12"/>
<evidence type="ECO:0000256" key="2">
    <source>
        <dbReference type="SAM" id="SignalP"/>
    </source>
</evidence>
<dbReference type="GeneID" id="85447042"/>
<keyword evidence="2" id="KW-0732">Signal</keyword>
<evidence type="ECO:0000313" key="3">
    <source>
        <dbReference type="EMBL" id="KAK1574667.1"/>
    </source>
</evidence>
<organism evidence="3 4">
    <name type="scientific">Colletotrichum navitas</name>
    <dbReference type="NCBI Taxonomy" id="681940"/>
    <lineage>
        <taxon>Eukaryota</taxon>
        <taxon>Fungi</taxon>
        <taxon>Dikarya</taxon>
        <taxon>Ascomycota</taxon>
        <taxon>Pezizomycotina</taxon>
        <taxon>Sordariomycetes</taxon>
        <taxon>Hypocreomycetidae</taxon>
        <taxon>Glomerellales</taxon>
        <taxon>Glomerellaceae</taxon>
        <taxon>Colletotrichum</taxon>
        <taxon>Colletotrichum graminicola species complex</taxon>
    </lineage>
</organism>
<gene>
    <name evidence="3" type="ORF">LY79DRAFT_662046</name>
</gene>
<sequence>MHAWTTKFALIQLHLTICWPWLCTAFVREISRPPLVSPKLGVVAKGLGVSVSLESRATCQPKSIAGEIRKYLLFARWSSERCVFGGNQGYLHSLSTSQGISQESGLLLVYRAGRQQHDEISQTPGSYPAERQDVNEPYNDVGD</sequence>
<name>A0AAD8PR12_9PEZI</name>
<evidence type="ECO:0000313" key="4">
    <source>
        <dbReference type="Proteomes" id="UP001230504"/>
    </source>
</evidence>
<accession>A0AAD8PR12</accession>
<comment type="caution">
    <text evidence="3">The sequence shown here is derived from an EMBL/GenBank/DDBJ whole genome shotgun (WGS) entry which is preliminary data.</text>
</comment>
<evidence type="ECO:0008006" key="5">
    <source>
        <dbReference type="Google" id="ProtNLM"/>
    </source>
</evidence>
<feature type="signal peptide" evidence="2">
    <location>
        <begin position="1"/>
        <end position="25"/>
    </location>
</feature>